<evidence type="ECO:0000313" key="2">
    <source>
        <dbReference type="EMBL" id="PQP98998.1"/>
    </source>
</evidence>
<sequence length="51" mass="5367">MSMLSVESDADCFSSSKLTESGQKESLSSPTLEVKDPALESPPDSTGSIPY</sequence>
<reference evidence="2 3" key="1">
    <citation type="submission" date="2018-02" db="EMBL/GenBank/DDBJ databases">
        <title>Draft genome of wild Prunus yedoensis var. nudiflora.</title>
        <authorList>
            <person name="Baek S."/>
            <person name="Kim J.-H."/>
            <person name="Choi K."/>
            <person name="Kim G.-B."/>
            <person name="Cho A."/>
            <person name="Jang H."/>
            <person name="Shin C.-H."/>
            <person name="Yu H.-J."/>
            <person name="Mun J.-H."/>
        </authorList>
    </citation>
    <scope>NUCLEOTIDE SEQUENCE [LARGE SCALE GENOMIC DNA]</scope>
    <source>
        <strain evidence="3">cv. Jeju island</strain>
        <tissue evidence="2">Leaf</tissue>
    </source>
</reference>
<feature type="region of interest" description="Disordered" evidence="1">
    <location>
        <begin position="1"/>
        <end position="51"/>
    </location>
</feature>
<dbReference type="EMBL" id="PJQY01001851">
    <property type="protein sequence ID" value="PQP98998.1"/>
    <property type="molecule type" value="Genomic_DNA"/>
</dbReference>
<feature type="compositionally biased region" description="Polar residues" evidence="1">
    <location>
        <begin position="13"/>
        <end position="31"/>
    </location>
</feature>
<dbReference type="Proteomes" id="UP000250321">
    <property type="component" value="Unassembled WGS sequence"/>
</dbReference>
<evidence type="ECO:0000256" key="1">
    <source>
        <dbReference type="SAM" id="MobiDB-lite"/>
    </source>
</evidence>
<keyword evidence="3" id="KW-1185">Reference proteome</keyword>
<gene>
    <name evidence="2" type="ORF">Pyn_00381</name>
</gene>
<protein>
    <submittedName>
        <fullName evidence="2">Uncharacterized protein</fullName>
    </submittedName>
</protein>
<dbReference type="AlphaFoldDB" id="A0A314Y2A8"/>
<comment type="caution">
    <text evidence="2">The sequence shown here is derived from an EMBL/GenBank/DDBJ whole genome shotgun (WGS) entry which is preliminary data.</text>
</comment>
<organism evidence="2 3">
    <name type="scientific">Prunus yedoensis var. nudiflora</name>
    <dbReference type="NCBI Taxonomy" id="2094558"/>
    <lineage>
        <taxon>Eukaryota</taxon>
        <taxon>Viridiplantae</taxon>
        <taxon>Streptophyta</taxon>
        <taxon>Embryophyta</taxon>
        <taxon>Tracheophyta</taxon>
        <taxon>Spermatophyta</taxon>
        <taxon>Magnoliopsida</taxon>
        <taxon>eudicotyledons</taxon>
        <taxon>Gunneridae</taxon>
        <taxon>Pentapetalae</taxon>
        <taxon>rosids</taxon>
        <taxon>fabids</taxon>
        <taxon>Rosales</taxon>
        <taxon>Rosaceae</taxon>
        <taxon>Amygdaloideae</taxon>
        <taxon>Amygdaleae</taxon>
        <taxon>Prunus</taxon>
    </lineage>
</organism>
<evidence type="ECO:0000313" key="3">
    <source>
        <dbReference type="Proteomes" id="UP000250321"/>
    </source>
</evidence>
<name>A0A314Y2A8_PRUYE</name>
<accession>A0A314Y2A8</accession>
<proteinExistence type="predicted"/>